<dbReference type="AlphaFoldDB" id="A0A9W8A770"/>
<evidence type="ECO:0000256" key="1">
    <source>
        <dbReference type="SAM" id="Phobius"/>
    </source>
</evidence>
<keyword evidence="1" id="KW-0812">Transmembrane</keyword>
<sequence length="184" mass="20978">MAESHGSLSSVLSDTDTVTSLPAPFTVQDVEIIRLMRLRKTRQKYRTILLFELLMLFASAGSVAFYFLKYNVFEAQDRHFATFQFWVFISSIIMLVISGIATFLTLKRYGQLLAYYKNPSTHPNSILNGDSPSLFRLKKEGQGQNQQQYPRMSRAPSLMSVRSIGIKPYPISSPQRAHLSRALY</sequence>
<evidence type="ECO:0000313" key="3">
    <source>
        <dbReference type="Proteomes" id="UP001150538"/>
    </source>
</evidence>
<name>A0A9W8A770_9FUNG</name>
<proteinExistence type="predicted"/>
<reference evidence="2" key="1">
    <citation type="submission" date="2022-07" db="EMBL/GenBank/DDBJ databases">
        <title>Phylogenomic reconstructions and comparative analyses of Kickxellomycotina fungi.</title>
        <authorList>
            <person name="Reynolds N.K."/>
            <person name="Stajich J.E."/>
            <person name="Barry K."/>
            <person name="Grigoriev I.V."/>
            <person name="Crous P."/>
            <person name="Smith M.E."/>
        </authorList>
    </citation>
    <scope>NUCLEOTIDE SEQUENCE</scope>
    <source>
        <strain evidence="2">NBRC 100468</strain>
    </source>
</reference>
<organism evidence="2 3">
    <name type="scientific">Mycoemilia scoparia</name>
    <dbReference type="NCBI Taxonomy" id="417184"/>
    <lineage>
        <taxon>Eukaryota</taxon>
        <taxon>Fungi</taxon>
        <taxon>Fungi incertae sedis</taxon>
        <taxon>Zoopagomycota</taxon>
        <taxon>Kickxellomycotina</taxon>
        <taxon>Kickxellomycetes</taxon>
        <taxon>Kickxellales</taxon>
        <taxon>Kickxellaceae</taxon>
        <taxon>Mycoemilia</taxon>
    </lineage>
</organism>
<protein>
    <submittedName>
        <fullName evidence="2">Uncharacterized protein</fullName>
    </submittedName>
</protein>
<dbReference type="Proteomes" id="UP001150538">
    <property type="component" value="Unassembled WGS sequence"/>
</dbReference>
<dbReference type="EMBL" id="JANBPU010000002">
    <property type="protein sequence ID" value="KAJ1921906.1"/>
    <property type="molecule type" value="Genomic_DNA"/>
</dbReference>
<keyword evidence="1" id="KW-1133">Transmembrane helix</keyword>
<feature type="transmembrane region" description="Helical" evidence="1">
    <location>
        <begin position="83"/>
        <end position="106"/>
    </location>
</feature>
<gene>
    <name evidence="2" type="ORF">H4219_000252</name>
</gene>
<evidence type="ECO:0000313" key="2">
    <source>
        <dbReference type="EMBL" id="KAJ1921906.1"/>
    </source>
</evidence>
<dbReference type="OrthoDB" id="5543693at2759"/>
<keyword evidence="1" id="KW-0472">Membrane</keyword>
<keyword evidence="3" id="KW-1185">Reference proteome</keyword>
<comment type="caution">
    <text evidence="2">The sequence shown here is derived from an EMBL/GenBank/DDBJ whole genome shotgun (WGS) entry which is preliminary data.</text>
</comment>
<accession>A0A9W8A770</accession>
<feature type="transmembrane region" description="Helical" evidence="1">
    <location>
        <begin position="47"/>
        <end position="68"/>
    </location>
</feature>